<dbReference type="PROSITE" id="PS00893">
    <property type="entry name" value="NUDIX_BOX"/>
    <property type="match status" value="1"/>
</dbReference>
<evidence type="ECO:0000313" key="7">
    <source>
        <dbReference type="EMBL" id="MFC4009219.1"/>
    </source>
</evidence>
<keyword evidence="3 5" id="KW-0378">Hydrolase</keyword>
<accession>A0ABV8G8R3</accession>
<protein>
    <submittedName>
        <fullName evidence="7">NUDIX hydrolase</fullName>
    </submittedName>
</protein>
<dbReference type="PROSITE" id="PS51462">
    <property type="entry name" value="NUDIX"/>
    <property type="match status" value="1"/>
</dbReference>
<name>A0ABV8G8R3_9ACTN</name>
<keyword evidence="8" id="KW-1185">Reference proteome</keyword>
<evidence type="ECO:0000256" key="2">
    <source>
        <dbReference type="ARBA" id="ARBA00005582"/>
    </source>
</evidence>
<dbReference type="EMBL" id="JBHSBI010000008">
    <property type="protein sequence ID" value="MFC4009219.1"/>
    <property type="molecule type" value="Genomic_DNA"/>
</dbReference>
<dbReference type="InterPro" id="IPR020084">
    <property type="entry name" value="NUDIX_hydrolase_CS"/>
</dbReference>
<dbReference type="Gene3D" id="3.90.79.10">
    <property type="entry name" value="Nucleoside Triphosphate Pyrophosphohydrolase"/>
    <property type="match status" value="1"/>
</dbReference>
<dbReference type="RefSeq" id="WP_379529271.1">
    <property type="nucleotide sequence ID" value="NZ_JBHSBI010000008.1"/>
</dbReference>
<dbReference type="CDD" id="cd04685">
    <property type="entry name" value="NUDIX_Hydrolase"/>
    <property type="match status" value="1"/>
</dbReference>
<dbReference type="SUPFAM" id="SSF55811">
    <property type="entry name" value="Nudix"/>
    <property type="match status" value="1"/>
</dbReference>
<dbReference type="Proteomes" id="UP001595851">
    <property type="component" value="Unassembled WGS sequence"/>
</dbReference>
<evidence type="ECO:0000256" key="4">
    <source>
        <dbReference type="ARBA" id="ARBA00022842"/>
    </source>
</evidence>
<dbReference type="InterPro" id="IPR015797">
    <property type="entry name" value="NUDIX_hydrolase-like_dom_sf"/>
</dbReference>
<evidence type="ECO:0000256" key="5">
    <source>
        <dbReference type="RuleBase" id="RU003476"/>
    </source>
</evidence>
<dbReference type="PANTHER" id="PTHR43046:SF12">
    <property type="entry name" value="GDP-MANNOSE MANNOSYL HYDROLASE"/>
    <property type="match status" value="1"/>
</dbReference>
<dbReference type="InterPro" id="IPR020476">
    <property type="entry name" value="Nudix_hydrolase"/>
</dbReference>
<comment type="cofactor">
    <cofactor evidence="1">
        <name>Mg(2+)</name>
        <dbReference type="ChEBI" id="CHEBI:18420"/>
    </cofactor>
</comment>
<keyword evidence="4" id="KW-0460">Magnesium</keyword>
<dbReference type="Pfam" id="PF00293">
    <property type="entry name" value="NUDIX"/>
    <property type="match status" value="1"/>
</dbReference>
<dbReference type="PRINTS" id="PR00502">
    <property type="entry name" value="NUDIXFAMILY"/>
</dbReference>
<gene>
    <name evidence="7" type="ORF">ACFOY2_18440</name>
</gene>
<dbReference type="InterPro" id="IPR000086">
    <property type="entry name" value="NUDIX_hydrolase_dom"/>
</dbReference>
<feature type="domain" description="Nudix hydrolase" evidence="6">
    <location>
        <begin position="6"/>
        <end position="144"/>
    </location>
</feature>
<evidence type="ECO:0000259" key="6">
    <source>
        <dbReference type="PROSITE" id="PS51462"/>
    </source>
</evidence>
<comment type="caution">
    <text evidence="7">The sequence shown here is derived from an EMBL/GenBank/DDBJ whole genome shotgun (WGS) entry which is preliminary data.</text>
</comment>
<sequence length="150" mass="16620">MDDQYDDRPAARVVCLDRDGRVLLMHWYDQVSRAAVWEPPGGGIDPGESALEAARRELAEETGLPGAAVLDRHVLVERDFSWLGVRYVKTEPFFLARFDGVRPEVAPKGLTDEERAAYLGYTWAEELPAGVDPPDLAKVVERLVTDAPAS</sequence>
<evidence type="ECO:0000256" key="3">
    <source>
        <dbReference type="ARBA" id="ARBA00022801"/>
    </source>
</evidence>
<dbReference type="GO" id="GO:0016787">
    <property type="term" value="F:hydrolase activity"/>
    <property type="evidence" value="ECO:0007669"/>
    <property type="project" value="UniProtKB-KW"/>
</dbReference>
<comment type="similarity">
    <text evidence="2 5">Belongs to the Nudix hydrolase family.</text>
</comment>
<proteinExistence type="inferred from homology"/>
<dbReference type="PANTHER" id="PTHR43046">
    <property type="entry name" value="GDP-MANNOSE MANNOSYL HYDROLASE"/>
    <property type="match status" value="1"/>
</dbReference>
<evidence type="ECO:0000256" key="1">
    <source>
        <dbReference type="ARBA" id="ARBA00001946"/>
    </source>
</evidence>
<organism evidence="7 8">
    <name type="scientific">Nonomuraea purpurea</name>
    <dbReference type="NCBI Taxonomy" id="1849276"/>
    <lineage>
        <taxon>Bacteria</taxon>
        <taxon>Bacillati</taxon>
        <taxon>Actinomycetota</taxon>
        <taxon>Actinomycetes</taxon>
        <taxon>Streptosporangiales</taxon>
        <taxon>Streptosporangiaceae</taxon>
        <taxon>Nonomuraea</taxon>
    </lineage>
</organism>
<evidence type="ECO:0000313" key="8">
    <source>
        <dbReference type="Proteomes" id="UP001595851"/>
    </source>
</evidence>
<reference evidence="8" key="1">
    <citation type="journal article" date="2019" name="Int. J. Syst. Evol. Microbiol.">
        <title>The Global Catalogue of Microorganisms (GCM) 10K type strain sequencing project: providing services to taxonomists for standard genome sequencing and annotation.</title>
        <authorList>
            <consortium name="The Broad Institute Genomics Platform"/>
            <consortium name="The Broad Institute Genome Sequencing Center for Infectious Disease"/>
            <person name="Wu L."/>
            <person name="Ma J."/>
        </authorList>
    </citation>
    <scope>NUCLEOTIDE SEQUENCE [LARGE SCALE GENOMIC DNA]</scope>
    <source>
        <strain evidence="8">TBRC 1276</strain>
    </source>
</reference>